<name>A0A1X6NMV8_PORUM</name>
<evidence type="ECO:0000313" key="2">
    <source>
        <dbReference type="EMBL" id="OSX69816.1"/>
    </source>
</evidence>
<accession>A0A1X6NMV8</accession>
<dbReference type="Proteomes" id="UP000218209">
    <property type="component" value="Unassembled WGS sequence"/>
</dbReference>
<feature type="compositionally biased region" description="Basic and acidic residues" evidence="1">
    <location>
        <begin position="8"/>
        <end position="24"/>
    </location>
</feature>
<proteinExistence type="predicted"/>
<dbReference type="EMBL" id="KV919389">
    <property type="protein sequence ID" value="OSX69816.1"/>
    <property type="molecule type" value="Genomic_DNA"/>
</dbReference>
<protein>
    <submittedName>
        <fullName evidence="2">Uncharacterized protein</fullName>
    </submittedName>
</protein>
<evidence type="ECO:0000256" key="1">
    <source>
        <dbReference type="SAM" id="MobiDB-lite"/>
    </source>
</evidence>
<gene>
    <name evidence="2" type="ORF">BU14_1114s0001</name>
</gene>
<reference evidence="2 3" key="1">
    <citation type="submission" date="2017-03" db="EMBL/GenBank/DDBJ databases">
        <title>WGS assembly of Porphyra umbilicalis.</title>
        <authorList>
            <person name="Brawley S.H."/>
            <person name="Blouin N.A."/>
            <person name="Ficko-Blean E."/>
            <person name="Wheeler G.L."/>
            <person name="Lohr M."/>
            <person name="Goodson H.V."/>
            <person name="Jenkins J.W."/>
            <person name="Blaby-Haas C.E."/>
            <person name="Helliwell K.E."/>
            <person name="Chan C."/>
            <person name="Marriage T."/>
            <person name="Bhattacharya D."/>
            <person name="Klein A.S."/>
            <person name="Badis Y."/>
            <person name="Brodie J."/>
            <person name="Cao Y."/>
            <person name="Collen J."/>
            <person name="Dittami S.M."/>
            <person name="Gachon C.M."/>
            <person name="Green B.R."/>
            <person name="Karpowicz S."/>
            <person name="Kim J.W."/>
            <person name="Kudahl U."/>
            <person name="Lin S."/>
            <person name="Michel G."/>
            <person name="Mittag M."/>
            <person name="Olson B.J."/>
            <person name="Pangilinan J."/>
            <person name="Peng Y."/>
            <person name="Qiu H."/>
            <person name="Shu S."/>
            <person name="Singer J.T."/>
            <person name="Smith A.G."/>
            <person name="Sprecher B.N."/>
            <person name="Wagner V."/>
            <person name="Wang W."/>
            <person name="Wang Z.-Y."/>
            <person name="Yan J."/>
            <person name="Yarish C."/>
            <person name="Zoeuner-Riek S."/>
            <person name="Zhuang Y."/>
            <person name="Zou Y."/>
            <person name="Lindquist E.A."/>
            <person name="Grimwood J."/>
            <person name="Barry K."/>
            <person name="Rokhsar D.S."/>
            <person name="Schmutz J."/>
            <person name="Stiller J.W."/>
            <person name="Grossman A.R."/>
            <person name="Prochnik S.E."/>
        </authorList>
    </citation>
    <scope>NUCLEOTIDE SEQUENCE [LARGE SCALE GENOMIC DNA]</scope>
    <source>
        <strain evidence="2">4086291</strain>
    </source>
</reference>
<evidence type="ECO:0000313" key="3">
    <source>
        <dbReference type="Proteomes" id="UP000218209"/>
    </source>
</evidence>
<organism evidence="2 3">
    <name type="scientific">Porphyra umbilicalis</name>
    <name type="common">Purple laver</name>
    <name type="synonym">Red alga</name>
    <dbReference type="NCBI Taxonomy" id="2786"/>
    <lineage>
        <taxon>Eukaryota</taxon>
        <taxon>Rhodophyta</taxon>
        <taxon>Bangiophyceae</taxon>
        <taxon>Bangiales</taxon>
        <taxon>Bangiaceae</taxon>
        <taxon>Porphyra</taxon>
    </lineage>
</organism>
<dbReference type="AlphaFoldDB" id="A0A1X6NMV8"/>
<feature type="region of interest" description="Disordered" evidence="1">
    <location>
        <begin position="1"/>
        <end position="38"/>
    </location>
</feature>
<keyword evidence="3" id="KW-1185">Reference proteome</keyword>
<sequence length="65" mass="7366">MPRAARLSHRDGRPSGRPGGDKRAVIPSQRGGARARSWNPSRWRCKDCSLDIFRPDCHATARRRV</sequence>